<protein>
    <submittedName>
        <fullName evidence="1">Uncharacterized protein</fullName>
    </submittedName>
</protein>
<organism evidence="1 2">
    <name type="scientific">Petromyces alliaceus</name>
    <name type="common">Aspergillus alliaceus</name>
    <dbReference type="NCBI Taxonomy" id="209559"/>
    <lineage>
        <taxon>Eukaryota</taxon>
        <taxon>Fungi</taxon>
        <taxon>Dikarya</taxon>
        <taxon>Ascomycota</taxon>
        <taxon>Pezizomycotina</taxon>
        <taxon>Eurotiomycetes</taxon>
        <taxon>Eurotiomycetidae</taxon>
        <taxon>Eurotiales</taxon>
        <taxon>Aspergillaceae</taxon>
        <taxon>Aspergillus</taxon>
        <taxon>Aspergillus subgen. Circumdati</taxon>
    </lineage>
</organism>
<accession>A0A8H5ZU45</accession>
<sequence length="188" mass="21249">MPERYLLSQEEIALSAHTDLLCFLEQRHREIRPQGFLILAIPISSELKTRAELVSLKGCLEGLAHECVISSEVASRFQSGAYLRSWEEVCLALWQVTDKWAIESQYVKDTADPAYLGFLEAAAVHKENYGIVVGRLAKSMYEVFLAMTGECLMEVVDTFPLAGLRANYWETVFGPRAGIYRNRLLKIS</sequence>
<dbReference type="SUPFAM" id="SSF53335">
    <property type="entry name" value="S-adenosyl-L-methionine-dependent methyltransferases"/>
    <property type="match status" value="1"/>
</dbReference>
<dbReference type="AlphaFoldDB" id="A0A8H5ZU45"/>
<name>A0A8H5ZU45_PETAA</name>
<reference evidence="1 2" key="1">
    <citation type="submission" date="2019-04" db="EMBL/GenBank/DDBJ databases">
        <title>Aspergillus burnettii sp. nov., novel species from soil in southeast Queensland.</title>
        <authorList>
            <person name="Gilchrist C.L.M."/>
            <person name="Pitt J.I."/>
            <person name="Lange L."/>
            <person name="Lacey H.J."/>
            <person name="Vuong D."/>
            <person name="Midgley D.J."/>
            <person name="Greenfield P."/>
            <person name="Bradbury M."/>
            <person name="Lacey E."/>
            <person name="Busk P.K."/>
            <person name="Pilgaard B."/>
            <person name="Chooi Y.H."/>
            <person name="Piggott A.M."/>
        </authorList>
    </citation>
    <scope>NUCLEOTIDE SEQUENCE [LARGE SCALE GENOMIC DNA]</scope>
    <source>
        <strain evidence="1 2">FRR 5400</strain>
    </source>
</reference>
<dbReference type="Proteomes" id="UP000541154">
    <property type="component" value="Unassembled WGS sequence"/>
</dbReference>
<dbReference type="InterPro" id="IPR029063">
    <property type="entry name" value="SAM-dependent_MTases_sf"/>
</dbReference>
<evidence type="ECO:0000313" key="1">
    <source>
        <dbReference type="EMBL" id="KAF5856361.1"/>
    </source>
</evidence>
<proteinExistence type="predicted"/>
<gene>
    <name evidence="1" type="ORF">ETB97_007493</name>
</gene>
<evidence type="ECO:0000313" key="2">
    <source>
        <dbReference type="Proteomes" id="UP000541154"/>
    </source>
</evidence>
<keyword evidence="2" id="KW-1185">Reference proteome</keyword>
<dbReference type="EMBL" id="SPNV01000325">
    <property type="protein sequence ID" value="KAF5856361.1"/>
    <property type="molecule type" value="Genomic_DNA"/>
</dbReference>
<comment type="caution">
    <text evidence="1">The sequence shown here is derived from an EMBL/GenBank/DDBJ whole genome shotgun (WGS) entry which is preliminary data.</text>
</comment>